<dbReference type="SUPFAM" id="SSF50814">
    <property type="entry name" value="Lipocalins"/>
    <property type="match status" value="1"/>
</dbReference>
<evidence type="ECO:0000256" key="1">
    <source>
        <dbReference type="SAM" id="SignalP"/>
    </source>
</evidence>
<sequence>MVSRLAPILLNLFISSTFACVVKLSNINLSAEQYSGAWFRIAHLGPLVDYLPVNATAALLKLTPNGENLDMVEYYESNGTCYGPIFGSWIKQVNGYVKRVNIGGSIFEMAVRAIFHDYSGDDNEEMNMVLYGCRIVERNGECKEGERMASLLSNSRHPQTLALFKSAKHLEDNICIDILQLKTLNTYSSCGDETVDEDQKLINAQIDSEGELIESECKVLNFPKTNISNFFDEPRMLTVTAFMDPVLINEDISHISCLFTSQFEATCEWIRHKTCYKSKLTQSFQDTFTIVSSTVLQLKNGSTVGIDWSGTLLWHNGDEYIMYKCVDISEDGTCDQYRIYVWSDEDLMDQPTIHTIYDELDKICFDPTRLIFLNTFHECDESKVMKEPSVECGPLTGWSPVSVQLLEGAWFFAADINADPKIYMQSAVVELTANGTSSDMLNVRFFALRESDSRCIGPGKGTVQLHRHNSTITVQVQYHYDSLPELQNSHIRWQNQILYVDNLRMLLYWCFKRAPNGSCVQYDVDILVRTRHLAHHDLALLEPYLKMACVHHDRLRWFDLHSRCGLDMTQSTKLRRTIMTLSHREVLDILTNVQEPRCKKDQLKGIRVDLSALEKAGKWLLISRYDHFEFVTYAMIGRIRVIESGKAVVKVFQSAARPGSQKRCYQRMFMLVEHINGDDIIYRLYFESLLGSKSFMALRFLFMNRHVGVIHSCLSYKKNGECDENFLYVISRHDSIDHTELSVLETVANSVCIPVEHLVHMALHDDCIHENRNLKLVTVPCSAVSVLPQPPNGDEIIKQLQQRFKNNTYFAIASSSLESKGFILKFNDGLVKKIYKSHNRCYERDTRVYAVKGNEMLVVVNDEELVLLSAFAFSSPLVIQSAQYSGEFPCLLPIHYDAYNVSSTTTYGHGCEELKPHNCTPPPILLDPSKVKKHFLLHLTGLEMSGSRLLNSHCGIILQLLDGTHLSNKIVRLTQFGTKKLNASSTVDETSVLILLGRIVQRIFPSWPLIDLKDFFNECQAAIFSIAGVCNKKEIWEIIIEQNATYHLRIEDGIPLHMNSELAESGMVAMLDERFAVLYSSCDADCIGVASERRATVWSRTGLEVDDSVLDVLKTLCILEDELDSRTGESDCW</sequence>
<dbReference type="PANTHER" id="PTHR11873">
    <property type="entry name" value="RETINOL-BINDING PROTEIN 4"/>
    <property type="match status" value="1"/>
</dbReference>
<dbReference type="InterPro" id="IPR002449">
    <property type="entry name" value="Retinol-bd/Purpurin"/>
</dbReference>
<dbReference type="WBParaSite" id="ALUE_0000674301-mRNA-1">
    <property type="protein sequence ID" value="ALUE_0000674301-mRNA-1"/>
    <property type="gene ID" value="ALUE_0000674301"/>
</dbReference>
<evidence type="ECO:0000313" key="3">
    <source>
        <dbReference type="WBParaSite" id="ALUE_0000674301-mRNA-1"/>
    </source>
</evidence>
<dbReference type="AlphaFoldDB" id="A0A0M3HV36"/>
<organism evidence="2 3">
    <name type="scientific">Ascaris lumbricoides</name>
    <name type="common">Giant roundworm</name>
    <dbReference type="NCBI Taxonomy" id="6252"/>
    <lineage>
        <taxon>Eukaryota</taxon>
        <taxon>Metazoa</taxon>
        <taxon>Ecdysozoa</taxon>
        <taxon>Nematoda</taxon>
        <taxon>Chromadorea</taxon>
        <taxon>Rhabditida</taxon>
        <taxon>Spirurina</taxon>
        <taxon>Ascaridomorpha</taxon>
        <taxon>Ascaridoidea</taxon>
        <taxon>Ascarididae</taxon>
        <taxon>Ascaris</taxon>
    </lineage>
</organism>
<reference evidence="3" key="1">
    <citation type="submission" date="2016-03" db="UniProtKB">
        <authorList>
            <consortium name="WormBaseParasite"/>
        </authorList>
    </citation>
    <scope>IDENTIFICATION</scope>
</reference>
<dbReference type="GO" id="GO:0005501">
    <property type="term" value="F:retinoid binding"/>
    <property type="evidence" value="ECO:0007669"/>
    <property type="project" value="InterPro"/>
</dbReference>
<keyword evidence="1" id="KW-0732">Signal</keyword>
<proteinExistence type="predicted"/>
<name>A0A0M3HV36_ASCLU</name>
<protein>
    <submittedName>
        <fullName evidence="3">Lipocalin</fullName>
    </submittedName>
</protein>
<feature type="signal peptide" evidence="1">
    <location>
        <begin position="1"/>
        <end position="19"/>
    </location>
</feature>
<dbReference type="GO" id="GO:0034632">
    <property type="term" value="F:retinol transmembrane transporter activity"/>
    <property type="evidence" value="ECO:0007669"/>
    <property type="project" value="InterPro"/>
</dbReference>
<dbReference type="InterPro" id="IPR012674">
    <property type="entry name" value="Calycin"/>
</dbReference>
<accession>A0A0M3HV36</accession>
<dbReference type="Proteomes" id="UP000036681">
    <property type="component" value="Unplaced"/>
</dbReference>
<dbReference type="PROSITE" id="PS51257">
    <property type="entry name" value="PROKAR_LIPOPROTEIN"/>
    <property type="match status" value="1"/>
</dbReference>
<feature type="chain" id="PRO_5007778209" evidence="1">
    <location>
        <begin position="20"/>
        <end position="1133"/>
    </location>
</feature>
<keyword evidence="2" id="KW-1185">Reference proteome</keyword>
<evidence type="ECO:0000313" key="2">
    <source>
        <dbReference type="Proteomes" id="UP000036681"/>
    </source>
</evidence>
<dbReference type="PANTHER" id="PTHR11873:SF0">
    <property type="entry name" value="LIPOCALIN-RELATED PROTEIN"/>
    <property type="match status" value="1"/>
</dbReference>